<evidence type="ECO:0000256" key="1">
    <source>
        <dbReference type="SAM" id="MobiDB-lite"/>
    </source>
</evidence>
<sequence>MDGRIKIIRMISVAVSRQVPPGGAVSHTVLDLLGSGNVQLLFIQQQIETHFSTAVNQSQQNKKNICFNTTVRIQPGSFQRTLHRHYGRQSERGIKEGKLKTAQHVSSSKHSGNLKVLETSEI</sequence>
<keyword evidence="3" id="KW-1185">Reference proteome</keyword>
<feature type="region of interest" description="Disordered" evidence="1">
    <location>
        <begin position="86"/>
        <end position="122"/>
    </location>
</feature>
<evidence type="ECO:0000313" key="2">
    <source>
        <dbReference type="EMBL" id="MED6286023.1"/>
    </source>
</evidence>
<dbReference type="Proteomes" id="UP001352852">
    <property type="component" value="Unassembled WGS sequence"/>
</dbReference>
<dbReference type="EMBL" id="JAHUTJ010057433">
    <property type="protein sequence ID" value="MED6286023.1"/>
    <property type="molecule type" value="Genomic_DNA"/>
</dbReference>
<proteinExistence type="predicted"/>
<reference evidence="2 3" key="1">
    <citation type="submission" date="2021-06" db="EMBL/GenBank/DDBJ databases">
        <authorList>
            <person name="Palmer J.M."/>
        </authorList>
    </citation>
    <scope>NUCLEOTIDE SEQUENCE [LARGE SCALE GENOMIC DNA]</scope>
    <source>
        <strain evidence="2 3">CL_MEX2019</strain>
        <tissue evidence="2">Muscle</tissue>
    </source>
</reference>
<evidence type="ECO:0000313" key="3">
    <source>
        <dbReference type="Proteomes" id="UP001352852"/>
    </source>
</evidence>
<organism evidence="2 3">
    <name type="scientific">Characodon lateralis</name>
    <dbReference type="NCBI Taxonomy" id="208331"/>
    <lineage>
        <taxon>Eukaryota</taxon>
        <taxon>Metazoa</taxon>
        <taxon>Chordata</taxon>
        <taxon>Craniata</taxon>
        <taxon>Vertebrata</taxon>
        <taxon>Euteleostomi</taxon>
        <taxon>Actinopterygii</taxon>
        <taxon>Neopterygii</taxon>
        <taxon>Teleostei</taxon>
        <taxon>Neoteleostei</taxon>
        <taxon>Acanthomorphata</taxon>
        <taxon>Ovalentaria</taxon>
        <taxon>Atherinomorphae</taxon>
        <taxon>Cyprinodontiformes</taxon>
        <taxon>Goodeidae</taxon>
        <taxon>Characodon</taxon>
    </lineage>
</organism>
<protein>
    <submittedName>
        <fullName evidence="2">Uncharacterized protein</fullName>
    </submittedName>
</protein>
<feature type="compositionally biased region" description="Basic and acidic residues" evidence="1">
    <location>
        <begin position="88"/>
        <end position="99"/>
    </location>
</feature>
<accession>A0ABU7EFH9</accession>
<name>A0ABU7EFH9_9TELE</name>
<comment type="caution">
    <text evidence="2">The sequence shown here is derived from an EMBL/GenBank/DDBJ whole genome shotgun (WGS) entry which is preliminary data.</text>
</comment>
<gene>
    <name evidence="2" type="ORF">CHARACLAT_001443</name>
</gene>